<feature type="signal peptide" evidence="1">
    <location>
        <begin position="1"/>
        <end position="29"/>
    </location>
</feature>
<dbReference type="Proteomes" id="UP001200430">
    <property type="component" value="Unassembled WGS sequence"/>
</dbReference>
<proteinExistence type="predicted"/>
<organism evidence="2 3">
    <name type="scientific">Dethiosulfovibrio marinus</name>
    <dbReference type="NCBI Taxonomy" id="133532"/>
    <lineage>
        <taxon>Bacteria</taxon>
        <taxon>Thermotogati</taxon>
        <taxon>Synergistota</taxon>
        <taxon>Synergistia</taxon>
        <taxon>Synergistales</taxon>
        <taxon>Dethiosulfovibrionaceae</taxon>
        <taxon>Dethiosulfovibrio</taxon>
    </lineage>
</organism>
<evidence type="ECO:0000313" key="3">
    <source>
        <dbReference type="Proteomes" id="UP001200430"/>
    </source>
</evidence>
<sequence>MFCFDKKKVYSVFMAAAICVATAATGAQAHDFWVNAHNPEGSTIKADIGYGHDFPNPETIPEGRTHLFNPLYLVTPEGNVDMVQSGENFSYTVEKKLDKGSYIVAGTYKPTYWSKGPDGTWTQTNRKQRPDAVHAEEAIMYAKTILNVNGSQDESLITKPLGHRLEIVPLKNPAKVHAGETFPVQVFLDGKPLKLAKLEATFDGFSSNKEHKAFVGRCDLKGRIDIVTLKDGYWFSEVTHIIENEDKSICDEVILVATLTFEVEK</sequence>
<dbReference type="InterPro" id="IPR019613">
    <property type="entry name" value="DUF4198"/>
</dbReference>
<feature type="chain" id="PRO_5045684909" evidence="1">
    <location>
        <begin position="30"/>
        <end position="265"/>
    </location>
</feature>
<accession>A0ABS9ENN2</accession>
<dbReference type="EMBL" id="JAKGUD010000002">
    <property type="protein sequence ID" value="MCF4141782.1"/>
    <property type="molecule type" value="Genomic_DNA"/>
</dbReference>
<dbReference type="Pfam" id="PF10670">
    <property type="entry name" value="DUF4198"/>
    <property type="match status" value="1"/>
</dbReference>
<gene>
    <name evidence="2" type="ORF">L2W38_02980</name>
</gene>
<evidence type="ECO:0000256" key="1">
    <source>
        <dbReference type="SAM" id="SignalP"/>
    </source>
</evidence>
<reference evidence="2 3" key="1">
    <citation type="submission" date="2022-01" db="EMBL/GenBank/DDBJ databases">
        <title>Dethiosulfovibrio faecalis sp. nov., a novel proteolytic, non-sulfur-reducing bacterium isolated from a marine aquaculture solid waste bioreactor.</title>
        <authorList>
            <person name="Grabowski S."/>
            <person name="Apolinario E."/>
            <person name="Schneider N."/>
            <person name="Marshall C.W."/>
            <person name="Sowers K.R."/>
        </authorList>
    </citation>
    <scope>NUCLEOTIDE SEQUENCE [LARGE SCALE GENOMIC DNA]</scope>
    <source>
        <strain evidence="2 3">DSM 12537</strain>
    </source>
</reference>
<comment type="caution">
    <text evidence="2">The sequence shown here is derived from an EMBL/GenBank/DDBJ whole genome shotgun (WGS) entry which is preliminary data.</text>
</comment>
<evidence type="ECO:0000313" key="2">
    <source>
        <dbReference type="EMBL" id="MCF4141782.1"/>
    </source>
</evidence>
<dbReference type="RefSeq" id="WP_236098504.1">
    <property type="nucleotide sequence ID" value="NZ_JAKGUD010000002.1"/>
</dbReference>
<protein>
    <submittedName>
        <fullName evidence="2">DUF4198 domain-containing protein</fullName>
    </submittedName>
</protein>
<keyword evidence="1" id="KW-0732">Signal</keyword>
<name>A0ABS9ENN2_9BACT</name>
<keyword evidence="3" id="KW-1185">Reference proteome</keyword>